<dbReference type="SUPFAM" id="SSF56672">
    <property type="entry name" value="DNA/RNA polymerases"/>
    <property type="match status" value="1"/>
</dbReference>
<reference evidence="3 4" key="1">
    <citation type="submission" date="2020-02" db="EMBL/GenBank/DDBJ databases">
        <authorList>
            <person name="Ferguson B K."/>
        </authorList>
    </citation>
    <scope>NUCLEOTIDE SEQUENCE [LARGE SCALE GENOMIC DNA]</scope>
</reference>
<dbReference type="CDD" id="cd01650">
    <property type="entry name" value="RT_nLTR_like"/>
    <property type="match status" value="1"/>
</dbReference>
<feature type="region of interest" description="Disordered" evidence="1">
    <location>
        <begin position="358"/>
        <end position="410"/>
    </location>
</feature>
<dbReference type="EMBL" id="CADCXV010001379">
    <property type="protein sequence ID" value="CAB0044030.1"/>
    <property type="molecule type" value="Genomic_DNA"/>
</dbReference>
<dbReference type="PROSITE" id="PS50878">
    <property type="entry name" value="RT_POL"/>
    <property type="match status" value="1"/>
</dbReference>
<sequence>MDELAEDQITMQQRIDSNHEELSRRINARGSCIGSSLHHFKCEMPTFRSSAIDRPLIFIRDLLDYMQFIHVTSQDFKMVIKQSLKGSARDWWEYVQEEINTPAAFRTAFTKKYWSREDQQKVRHKLEFGYYNKSDGASRSEYVLRLYNTAKFLNNCPTEDEFVEKFARHFDDAVQQTVLTQNISTIETFTQMLDRQDRAGPVNTPRTAPVPGESTSTARSEYRSNQRSNTTPSRSSSPQPSKSQLRRLRKKATRNRHRMKKKDRVEMLKKLYHGQKSHSGPIARARRALEKEQGHRVEEPVSHVETSRAVTEAQIRARRRLKATEEEHLRKQRRNQDIKKEYTQQWIARSFGTLDRKLPEGDIKRSTFPDVQDPGGRRAANPRREMGSTNLKEKKKRQKKKETDKPAFEPSSYHPLCMLDTAGKLLEMIIADRLEAFTEGPVGLADSQFGFRKGRSTLDAIQKVLSTAKAAISGKRYHTGTKKYCVIVTLDVKNAFNSARWNHILSALEKMGVTPYLRRIIASYFSDRVLEYSSDDGAETYSVTAGVPQGSVLGQILRNAMYNKILGLRLPSTVSIVGFTDDIALTIVDKKLEDIKAGADDAIRLVRRALNELGLQTADQKTEVLLVTSRKLKESNTLRAGDCDITSVPCILYLVVHIDDKLRFDQHLKVVGKEAARVAGALSGLMSNIGRPRCSRRRLYTSVVDSVLLYGAPTWREATGTHSYVRKAEAIDRRACLRAICGFRSISYEAVHVLAITPPLVLLVDERSRLYEHSREDARSDATSDERAKTPEKWQT</sequence>
<dbReference type="PANTHER" id="PTHR19446">
    <property type="entry name" value="REVERSE TRANSCRIPTASES"/>
    <property type="match status" value="1"/>
</dbReference>
<feature type="region of interest" description="Disordered" evidence="1">
    <location>
        <begin position="196"/>
        <end position="263"/>
    </location>
</feature>
<feature type="compositionally biased region" description="Basic and acidic residues" evidence="1">
    <location>
        <begin position="358"/>
        <end position="367"/>
    </location>
</feature>
<feature type="compositionally biased region" description="Basic residues" evidence="1">
    <location>
        <begin position="244"/>
        <end position="262"/>
    </location>
</feature>
<dbReference type="InterPro" id="IPR000477">
    <property type="entry name" value="RT_dom"/>
</dbReference>
<name>A0A6H5J687_9HYME</name>
<accession>A0A6H5J687</accession>
<dbReference type="AlphaFoldDB" id="A0A6H5J687"/>
<organism evidence="3 4">
    <name type="scientific">Trichogramma brassicae</name>
    <dbReference type="NCBI Taxonomy" id="86971"/>
    <lineage>
        <taxon>Eukaryota</taxon>
        <taxon>Metazoa</taxon>
        <taxon>Ecdysozoa</taxon>
        <taxon>Arthropoda</taxon>
        <taxon>Hexapoda</taxon>
        <taxon>Insecta</taxon>
        <taxon>Pterygota</taxon>
        <taxon>Neoptera</taxon>
        <taxon>Endopterygota</taxon>
        <taxon>Hymenoptera</taxon>
        <taxon>Apocrita</taxon>
        <taxon>Proctotrupomorpha</taxon>
        <taxon>Chalcidoidea</taxon>
        <taxon>Trichogrammatidae</taxon>
        <taxon>Trichogramma</taxon>
    </lineage>
</organism>
<evidence type="ECO:0000313" key="3">
    <source>
        <dbReference type="EMBL" id="CAB0044030.1"/>
    </source>
</evidence>
<feature type="compositionally biased region" description="Low complexity" evidence="1">
    <location>
        <begin position="223"/>
        <end position="243"/>
    </location>
</feature>
<dbReference type="Proteomes" id="UP000479190">
    <property type="component" value="Unassembled WGS sequence"/>
</dbReference>
<dbReference type="Pfam" id="PF00078">
    <property type="entry name" value="RVT_1"/>
    <property type="match status" value="1"/>
</dbReference>
<evidence type="ECO:0000313" key="4">
    <source>
        <dbReference type="Proteomes" id="UP000479190"/>
    </source>
</evidence>
<dbReference type="OrthoDB" id="7555401at2759"/>
<feature type="domain" description="Reverse transcriptase" evidence="2">
    <location>
        <begin position="380"/>
        <end position="638"/>
    </location>
</feature>
<evidence type="ECO:0000259" key="2">
    <source>
        <dbReference type="PROSITE" id="PS50878"/>
    </source>
</evidence>
<dbReference type="GO" id="GO:0071897">
    <property type="term" value="P:DNA biosynthetic process"/>
    <property type="evidence" value="ECO:0007669"/>
    <property type="project" value="UniProtKB-ARBA"/>
</dbReference>
<evidence type="ECO:0000256" key="1">
    <source>
        <dbReference type="SAM" id="MobiDB-lite"/>
    </source>
</evidence>
<dbReference type="InterPro" id="IPR043502">
    <property type="entry name" value="DNA/RNA_pol_sf"/>
</dbReference>
<feature type="region of interest" description="Disordered" evidence="1">
    <location>
        <begin position="773"/>
        <end position="796"/>
    </location>
</feature>
<gene>
    <name evidence="3" type="ORF">TBRA_LOCUS15618</name>
</gene>
<proteinExistence type="predicted"/>
<keyword evidence="4" id="KW-1185">Reference proteome</keyword>
<protein>
    <recommendedName>
        <fullName evidence="2">Reverse transcriptase domain-containing protein</fullName>
    </recommendedName>
</protein>